<evidence type="ECO:0000313" key="11">
    <source>
        <dbReference type="EMBL" id="SDK16683.1"/>
    </source>
</evidence>
<keyword evidence="7" id="KW-0418">Kinase</keyword>
<evidence type="ECO:0000256" key="2">
    <source>
        <dbReference type="ARBA" id="ARBA00022448"/>
    </source>
</evidence>
<dbReference type="PROSITE" id="PS51101">
    <property type="entry name" value="PTS_EIIB_TYPE_4"/>
    <property type="match status" value="1"/>
</dbReference>
<dbReference type="OrthoDB" id="9788818at2"/>
<gene>
    <name evidence="11" type="ORF">SAMN04488098_101533</name>
</gene>
<keyword evidence="3" id="KW-0963">Cytoplasm</keyword>
<proteinExistence type="predicted"/>
<sequence>MDIRLLRIDDRLIHGQVATTWARSTGISRIVVVSDQVASNPLQKLLLKQAAPPEIKAHVISVKKLIDIKDHPLMKDVKVLLLFTNPNDVMTIYKQGVAFDTVNIGGMKFTEGKQMVTHFVSVDQQDIEAFQYLDDQGIELEIRKVPSDRKQLLMEVLKKGNFL</sequence>
<dbReference type="RefSeq" id="WP_091266328.1">
    <property type="nucleotide sequence ID" value="NZ_FNFK01000015.1"/>
</dbReference>
<evidence type="ECO:0000259" key="10">
    <source>
        <dbReference type="PROSITE" id="PS51101"/>
    </source>
</evidence>
<dbReference type="STRING" id="426701.SAMN04488098_101533"/>
<evidence type="ECO:0000256" key="3">
    <source>
        <dbReference type="ARBA" id="ARBA00022490"/>
    </source>
</evidence>
<keyword evidence="5" id="KW-0808">Transferase</keyword>
<feature type="modified residue" description="Phosphohistidine; by EIIA" evidence="9">
    <location>
        <position position="14"/>
    </location>
</feature>
<evidence type="ECO:0000256" key="1">
    <source>
        <dbReference type="ARBA" id="ARBA00004496"/>
    </source>
</evidence>
<dbReference type="InterPro" id="IPR018455">
    <property type="entry name" value="PTS_IIB_sorbose-sp_subgr"/>
</dbReference>
<dbReference type="EMBL" id="FNFK01000015">
    <property type="protein sequence ID" value="SDK16683.1"/>
    <property type="molecule type" value="Genomic_DNA"/>
</dbReference>
<keyword evidence="4" id="KW-0762">Sugar transport</keyword>
<evidence type="ECO:0000256" key="8">
    <source>
        <dbReference type="PIRSR" id="PIRSR618455-1"/>
    </source>
</evidence>
<dbReference type="Pfam" id="PF03830">
    <property type="entry name" value="PTSIIB_sorb"/>
    <property type="match status" value="1"/>
</dbReference>
<dbReference type="InterPro" id="IPR004720">
    <property type="entry name" value="PTS_IIB_sorbose-sp"/>
</dbReference>
<protein>
    <submittedName>
        <fullName evidence="11">PTS system, mannose-specific IIB component</fullName>
    </submittedName>
</protein>
<dbReference type="GO" id="GO:0016301">
    <property type="term" value="F:kinase activity"/>
    <property type="evidence" value="ECO:0007669"/>
    <property type="project" value="UniProtKB-KW"/>
</dbReference>
<reference evidence="12" key="1">
    <citation type="submission" date="2016-10" db="EMBL/GenBank/DDBJ databases">
        <authorList>
            <person name="Varghese N."/>
            <person name="Submissions S."/>
        </authorList>
    </citation>
    <scope>NUCLEOTIDE SEQUENCE [LARGE SCALE GENOMIC DNA]</scope>
    <source>
        <strain evidence="12">DSM 19181</strain>
    </source>
</reference>
<dbReference type="CDD" id="cd00001">
    <property type="entry name" value="PTS_IIB_man"/>
    <property type="match status" value="1"/>
</dbReference>
<evidence type="ECO:0000256" key="7">
    <source>
        <dbReference type="ARBA" id="ARBA00022777"/>
    </source>
</evidence>
<evidence type="ECO:0000256" key="9">
    <source>
        <dbReference type="PIRSR" id="PIRSR618455-2"/>
    </source>
</evidence>
<dbReference type="InterPro" id="IPR036667">
    <property type="entry name" value="PTS_IIB_sorbose-sp_sf"/>
</dbReference>
<dbReference type="SUPFAM" id="SSF52728">
    <property type="entry name" value="PTS IIb component"/>
    <property type="match status" value="1"/>
</dbReference>
<evidence type="ECO:0000256" key="4">
    <source>
        <dbReference type="ARBA" id="ARBA00022597"/>
    </source>
</evidence>
<organism evidence="11 12">
    <name type="scientific">Alkalibacterium thalassium</name>
    <dbReference type="NCBI Taxonomy" id="426701"/>
    <lineage>
        <taxon>Bacteria</taxon>
        <taxon>Bacillati</taxon>
        <taxon>Bacillota</taxon>
        <taxon>Bacilli</taxon>
        <taxon>Lactobacillales</taxon>
        <taxon>Carnobacteriaceae</taxon>
        <taxon>Alkalibacterium</taxon>
    </lineage>
</organism>
<evidence type="ECO:0000313" key="12">
    <source>
        <dbReference type="Proteomes" id="UP000199433"/>
    </source>
</evidence>
<dbReference type="GO" id="GO:0008982">
    <property type="term" value="F:protein-N(PI)-phosphohistidine-sugar phosphotransferase activity"/>
    <property type="evidence" value="ECO:0007669"/>
    <property type="project" value="InterPro"/>
</dbReference>
<accession>A0A1G8ZNU5</accession>
<dbReference type="AlphaFoldDB" id="A0A1G8ZNU5"/>
<dbReference type="NCBIfam" id="TIGR00854">
    <property type="entry name" value="pts-sorbose"/>
    <property type="match status" value="1"/>
</dbReference>
<dbReference type="GO" id="GO:0005737">
    <property type="term" value="C:cytoplasm"/>
    <property type="evidence" value="ECO:0007669"/>
    <property type="project" value="UniProtKB-SubCell"/>
</dbReference>
<comment type="subcellular location">
    <subcellularLocation>
        <location evidence="1">Cytoplasm</location>
    </subcellularLocation>
</comment>
<evidence type="ECO:0000256" key="6">
    <source>
        <dbReference type="ARBA" id="ARBA00022683"/>
    </source>
</evidence>
<evidence type="ECO:0000256" key="5">
    <source>
        <dbReference type="ARBA" id="ARBA00022679"/>
    </source>
</evidence>
<name>A0A1G8ZNU5_9LACT</name>
<feature type="active site" description="Pros-phosphohistidine intermediate; for EIIB activity" evidence="8">
    <location>
        <position position="14"/>
    </location>
</feature>
<feature type="domain" description="PTS EIIB type-4" evidence="10">
    <location>
        <begin position="1"/>
        <end position="163"/>
    </location>
</feature>
<keyword evidence="12" id="KW-1185">Reference proteome</keyword>
<dbReference type="GO" id="GO:0009401">
    <property type="term" value="P:phosphoenolpyruvate-dependent sugar phosphotransferase system"/>
    <property type="evidence" value="ECO:0007669"/>
    <property type="project" value="UniProtKB-KW"/>
</dbReference>
<keyword evidence="2" id="KW-0813">Transport</keyword>
<keyword evidence="6" id="KW-0598">Phosphotransferase system</keyword>
<dbReference type="Proteomes" id="UP000199433">
    <property type="component" value="Unassembled WGS sequence"/>
</dbReference>
<dbReference type="Gene3D" id="3.40.35.10">
    <property type="entry name" value="Phosphotransferase system, sorbose subfamily IIB component"/>
    <property type="match status" value="1"/>
</dbReference>